<sequence>MAYSVFGLLGLCWPWSNKNSSSSIMDDTELYYRQQEDIVAAEYHDQQYRNAVSQGGDYQRHVMSPDRNYGTVRL</sequence>
<gene>
    <name evidence="2" type="ORF">PG991_016175</name>
</gene>
<keyword evidence="3" id="KW-1185">Reference proteome</keyword>
<dbReference type="EMBL" id="JAQQWI010000024">
    <property type="protein sequence ID" value="KAK7994587.1"/>
    <property type="molecule type" value="Genomic_DNA"/>
</dbReference>
<dbReference type="Proteomes" id="UP001396898">
    <property type="component" value="Unassembled WGS sequence"/>
</dbReference>
<proteinExistence type="predicted"/>
<accession>A0ABR1R2M6</accession>
<evidence type="ECO:0000313" key="3">
    <source>
        <dbReference type="Proteomes" id="UP001396898"/>
    </source>
</evidence>
<organism evidence="2 3">
    <name type="scientific">Apiospora marii</name>
    <dbReference type="NCBI Taxonomy" id="335849"/>
    <lineage>
        <taxon>Eukaryota</taxon>
        <taxon>Fungi</taxon>
        <taxon>Dikarya</taxon>
        <taxon>Ascomycota</taxon>
        <taxon>Pezizomycotina</taxon>
        <taxon>Sordariomycetes</taxon>
        <taxon>Xylariomycetidae</taxon>
        <taxon>Amphisphaeriales</taxon>
        <taxon>Apiosporaceae</taxon>
        <taxon>Apiospora</taxon>
    </lineage>
</organism>
<name>A0ABR1R2M6_9PEZI</name>
<feature type="region of interest" description="Disordered" evidence="1">
    <location>
        <begin position="54"/>
        <end position="74"/>
    </location>
</feature>
<comment type="caution">
    <text evidence="2">The sequence shown here is derived from an EMBL/GenBank/DDBJ whole genome shotgun (WGS) entry which is preliminary data.</text>
</comment>
<reference evidence="2 3" key="1">
    <citation type="submission" date="2023-01" db="EMBL/GenBank/DDBJ databases">
        <title>Analysis of 21 Apiospora genomes using comparative genomics revels a genus with tremendous synthesis potential of carbohydrate active enzymes and secondary metabolites.</title>
        <authorList>
            <person name="Sorensen T."/>
        </authorList>
    </citation>
    <scope>NUCLEOTIDE SEQUENCE [LARGE SCALE GENOMIC DNA]</scope>
    <source>
        <strain evidence="2 3">CBS 20057</strain>
    </source>
</reference>
<evidence type="ECO:0000313" key="2">
    <source>
        <dbReference type="EMBL" id="KAK7994587.1"/>
    </source>
</evidence>
<evidence type="ECO:0000256" key="1">
    <source>
        <dbReference type="SAM" id="MobiDB-lite"/>
    </source>
</evidence>
<protein>
    <submittedName>
        <fullName evidence="2">Uncharacterized protein</fullName>
    </submittedName>
</protein>